<dbReference type="Pfam" id="PF11887">
    <property type="entry name" value="Mce4_CUP1"/>
    <property type="match status" value="1"/>
</dbReference>
<dbReference type="SUPFAM" id="SSF58100">
    <property type="entry name" value="Bacterial hemolysins"/>
    <property type="match status" value="1"/>
</dbReference>
<evidence type="ECO:0000259" key="3">
    <source>
        <dbReference type="Pfam" id="PF11887"/>
    </source>
</evidence>
<dbReference type="InterPro" id="IPR003399">
    <property type="entry name" value="Mce/MlaD"/>
</dbReference>
<dbReference type="AlphaFoldDB" id="A0AAE3ZCK9"/>
<keyword evidence="5" id="KW-1185">Reference proteome</keyword>
<feature type="domain" description="Mce/MlaD" evidence="2">
    <location>
        <begin position="39"/>
        <end position="112"/>
    </location>
</feature>
<dbReference type="PANTHER" id="PTHR33371">
    <property type="entry name" value="INTERMEMBRANE PHOSPHOLIPID TRANSPORT SYSTEM BINDING PROTEIN MLAD-RELATED"/>
    <property type="match status" value="1"/>
</dbReference>
<gene>
    <name evidence="4" type="ORF">JOF55_002629</name>
</gene>
<reference evidence="4" key="1">
    <citation type="submission" date="2023-07" db="EMBL/GenBank/DDBJ databases">
        <title>Sequencing the genomes of 1000 actinobacteria strains.</title>
        <authorList>
            <person name="Klenk H.-P."/>
        </authorList>
    </citation>
    <scope>NUCLEOTIDE SEQUENCE</scope>
    <source>
        <strain evidence="4">DSM 45977</strain>
    </source>
</reference>
<feature type="compositionally biased region" description="Polar residues" evidence="1">
    <location>
        <begin position="392"/>
        <end position="411"/>
    </location>
</feature>
<dbReference type="PANTHER" id="PTHR33371:SF4">
    <property type="entry name" value="INTERMEMBRANE PHOSPHOLIPID TRANSPORT SYSTEM BINDING PROTEIN MLAD"/>
    <property type="match status" value="1"/>
</dbReference>
<dbReference type="InterPro" id="IPR052336">
    <property type="entry name" value="MlaD_Phospholipid_Transporter"/>
</dbReference>
<dbReference type="InterPro" id="IPR024516">
    <property type="entry name" value="Mce_C"/>
</dbReference>
<dbReference type="NCBIfam" id="TIGR00996">
    <property type="entry name" value="Mtu_fam_mce"/>
    <property type="match status" value="1"/>
</dbReference>
<protein>
    <submittedName>
        <fullName evidence="4">Virulence factor Mce-like protein</fullName>
    </submittedName>
</protein>
<organism evidence="4 5">
    <name type="scientific">Haloactinomyces albus</name>
    <dbReference type="NCBI Taxonomy" id="1352928"/>
    <lineage>
        <taxon>Bacteria</taxon>
        <taxon>Bacillati</taxon>
        <taxon>Actinomycetota</taxon>
        <taxon>Actinomycetes</taxon>
        <taxon>Actinopolysporales</taxon>
        <taxon>Actinopolysporaceae</taxon>
        <taxon>Haloactinomyces</taxon>
    </lineage>
</organism>
<feature type="region of interest" description="Disordered" evidence="1">
    <location>
        <begin position="387"/>
        <end position="411"/>
    </location>
</feature>
<dbReference type="EMBL" id="JAVDXW010000001">
    <property type="protein sequence ID" value="MDR7302448.1"/>
    <property type="molecule type" value="Genomic_DNA"/>
</dbReference>
<dbReference type="Pfam" id="PF02470">
    <property type="entry name" value="MlaD"/>
    <property type="match status" value="1"/>
</dbReference>
<comment type="caution">
    <text evidence="4">The sequence shown here is derived from an EMBL/GenBank/DDBJ whole genome shotgun (WGS) entry which is preliminary data.</text>
</comment>
<accession>A0AAE3ZCK9</accession>
<feature type="domain" description="Mammalian cell entry C-terminal" evidence="3">
    <location>
        <begin position="119"/>
        <end position="313"/>
    </location>
</feature>
<dbReference type="Proteomes" id="UP001180845">
    <property type="component" value="Unassembled WGS sequence"/>
</dbReference>
<evidence type="ECO:0000313" key="5">
    <source>
        <dbReference type="Proteomes" id="UP001180845"/>
    </source>
</evidence>
<name>A0AAE3ZCK9_9ACTN</name>
<dbReference type="GO" id="GO:0005576">
    <property type="term" value="C:extracellular region"/>
    <property type="evidence" value="ECO:0007669"/>
    <property type="project" value="TreeGrafter"/>
</dbReference>
<sequence>MSMSRLGSLPFTRTLALGCAFTLLVTAGAWWLFFGADERRLTAYFDSAVGVYEGSDVRVLGVHVGRIEVVQPQPERVRVEMTVQRDVRIPADAGAVVISPSVVSGRYVQLAPVYRGGPTMADGAVIPNKRTVTPVEIDRIYNSLNKLTTALGPQGANKDGALSELLKTGAANLEGNGELLSGTLKNLGRMSTTLSGSSEDLFTTVDKLQKFTSMLADNDGRVRRFNAQMREVNELLADQRDDLGSALSELALALGKVESFVRDNRAKLADNVEQLNSVAQVLVKQKAALRETLTNAPLALGNLQNSYNAASGTLDTRANINELNQPPIVLVCKLVKQTLPGSEQLAAQLPDGLADMCDRLEGVLGGAASLPTPAETISALQRGELPPMPLQILNSGGTAADSRQSTEGGGR</sequence>
<evidence type="ECO:0000313" key="4">
    <source>
        <dbReference type="EMBL" id="MDR7302448.1"/>
    </source>
</evidence>
<evidence type="ECO:0000256" key="1">
    <source>
        <dbReference type="SAM" id="MobiDB-lite"/>
    </source>
</evidence>
<evidence type="ECO:0000259" key="2">
    <source>
        <dbReference type="Pfam" id="PF02470"/>
    </source>
</evidence>
<proteinExistence type="predicted"/>
<dbReference type="InterPro" id="IPR005693">
    <property type="entry name" value="Mce"/>
</dbReference>